<accession>A0AAV9VIE3</accession>
<protein>
    <recommendedName>
        <fullName evidence="2">Endonuclease/exonuclease/phosphatase domain-containing protein</fullName>
    </recommendedName>
</protein>
<dbReference type="Proteomes" id="UP001373714">
    <property type="component" value="Unassembled WGS sequence"/>
</dbReference>
<keyword evidence="1" id="KW-0732">Signal</keyword>
<comment type="caution">
    <text evidence="3">The sequence shown here is derived from an EMBL/GenBank/DDBJ whole genome shotgun (WGS) entry which is preliminary data.</text>
</comment>
<dbReference type="InterPro" id="IPR005135">
    <property type="entry name" value="Endo/exonuclease/phosphatase"/>
</dbReference>
<dbReference type="AlphaFoldDB" id="A0AAV9VIE3"/>
<dbReference type="PANTHER" id="PTHR41349">
    <property type="match status" value="1"/>
</dbReference>
<dbReference type="EMBL" id="JAVHNS010000003">
    <property type="protein sequence ID" value="KAK6360949.1"/>
    <property type="molecule type" value="Genomic_DNA"/>
</dbReference>
<dbReference type="Gene3D" id="3.60.10.10">
    <property type="entry name" value="Endonuclease/exonuclease/phosphatase"/>
    <property type="match status" value="1"/>
</dbReference>
<evidence type="ECO:0000256" key="1">
    <source>
        <dbReference type="SAM" id="SignalP"/>
    </source>
</evidence>
<dbReference type="PANTHER" id="PTHR41349:SF1">
    <property type="entry name" value="PROTEIN CBG08683"/>
    <property type="match status" value="1"/>
</dbReference>
<organism evidence="3 4">
    <name type="scientific">Orbilia blumenaviensis</name>
    <dbReference type="NCBI Taxonomy" id="1796055"/>
    <lineage>
        <taxon>Eukaryota</taxon>
        <taxon>Fungi</taxon>
        <taxon>Dikarya</taxon>
        <taxon>Ascomycota</taxon>
        <taxon>Pezizomycotina</taxon>
        <taxon>Orbiliomycetes</taxon>
        <taxon>Orbiliales</taxon>
        <taxon>Orbiliaceae</taxon>
        <taxon>Orbilia</taxon>
    </lineage>
</organism>
<dbReference type="Pfam" id="PF03372">
    <property type="entry name" value="Exo_endo_phos"/>
    <property type="match status" value="1"/>
</dbReference>
<keyword evidence="4" id="KW-1185">Reference proteome</keyword>
<feature type="domain" description="Endonuclease/exonuclease/phosphatase" evidence="2">
    <location>
        <begin position="228"/>
        <end position="495"/>
    </location>
</feature>
<evidence type="ECO:0000313" key="3">
    <source>
        <dbReference type="EMBL" id="KAK6360949.1"/>
    </source>
</evidence>
<gene>
    <name evidence="3" type="ORF">TWF730_007064</name>
</gene>
<evidence type="ECO:0000259" key="2">
    <source>
        <dbReference type="Pfam" id="PF03372"/>
    </source>
</evidence>
<feature type="chain" id="PRO_5043317450" description="Endonuclease/exonuclease/phosphatase domain-containing protein" evidence="1">
    <location>
        <begin position="23"/>
        <end position="504"/>
    </location>
</feature>
<evidence type="ECO:0000313" key="4">
    <source>
        <dbReference type="Proteomes" id="UP001373714"/>
    </source>
</evidence>
<dbReference type="SUPFAM" id="SSF56219">
    <property type="entry name" value="DNase I-like"/>
    <property type="match status" value="1"/>
</dbReference>
<feature type="signal peptide" evidence="1">
    <location>
        <begin position="1"/>
        <end position="22"/>
    </location>
</feature>
<reference evidence="3 4" key="1">
    <citation type="submission" date="2019-10" db="EMBL/GenBank/DDBJ databases">
        <authorList>
            <person name="Palmer J.M."/>
        </authorList>
    </citation>
    <scope>NUCLEOTIDE SEQUENCE [LARGE SCALE GENOMIC DNA]</scope>
    <source>
        <strain evidence="3 4">TWF730</strain>
    </source>
</reference>
<dbReference type="GO" id="GO:0003824">
    <property type="term" value="F:catalytic activity"/>
    <property type="evidence" value="ECO:0007669"/>
    <property type="project" value="InterPro"/>
</dbReference>
<proteinExistence type="predicted"/>
<dbReference type="InterPro" id="IPR036691">
    <property type="entry name" value="Endo/exonu/phosph_ase_sf"/>
</dbReference>
<name>A0AAV9VIE3_9PEZI</name>
<sequence length="504" mass="54522">MLFSSIFSTALSVLMLASQITSAPTVDGTLAAVDNTNKNELAFAYKTPTADNTNWIGLYRASGGGPVDEKYVANSLVWSYAPGTQGVVKLDATALESGEYVAFFLAKDGYKWLAKPVYVSVKGGDGVGFGFMVDKVTVHNARQGDAFNAKIAGLVRPGYSSTTFEKVGGDGWVRVGGNGVISGVPDRARDSVVTIRATLTSTGESSNLQVTIPVKRTGTALVQNLKIMSYNLWHGGTQVSNYHEKQVKFIAGSNVDIVGLQEASGGHTSRLANALGWYFWQPQSGSLGIISRYPIVKEYGIANASGGVKISLDGETSQVNFWDMHLGYDPYGPYDFCFDKMTVEKVLQREAQSGRTPQITDTLKAMSSQLNQAWSIPVILVGDTNAPSHLDWTEALRSKNCGYANVPWPTSLKPTEAGLIDSFRIANPNPVGVPGITWSPLYPFHNGATGKVEPQDRIDFIYHKGNLEVLDSRTAVVGEPRPYGSHKDNEWTSDHAAVITTYRL</sequence>